<accession>A0A545WC67</accession>
<feature type="region of interest" description="Disordered" evidence="1">
    <location>
        <begin position="93"/>
        <end position="116"/>
    </location>
</feature>
<sequence length="159" mass="17833">MRSRFFKQDARYIALKELNGEGKYLRARTSLDSAGDESDTYTPSFKKRMSDAFSRKSPSRRLSLTLTSSSQWKRASLSRAVTATRGALAGMPLYRRDSHRRGRDDTDDEEDGEADEELAVEAVGKKRASWIQSWITTPAPEFGTTFTIAHSTLFVAVSV</sequence>
<evidence type="ECO:0000313" key="3">
    <source>
        <dbReference type="Proteomes" id="UP000315783"/>
    </source>
</evidence>
<reference evidence="2 3" key="1">
    <citation type="journal article" date="2019" name="Appl. Microbiol. Biotechnol.">
        <title>Genome sequence of Isaria javanica and comparative genome analysis insights into family S53 peptidase evolution in fungal entomopathogens.</title>
        <authorList>
            <person name="Lin R."/>
            <person name="Zhang X."/>
            <person name="Xin B."/>
            <person name="Zou M."/>
            <person name="Gao Y."/>
            <person name="Qin F."/>
            <person name="Hu Q."/>
            <person name="Xie B."/>
            <person name="Cheng X."/>
        </authorList>
    </citation>
    <scope>NUCLEOTIDE SEQUENCE [LARGE SCALE GENOMIC DNA]</scope>
    <source>
        <strain evidence="2 3">IJ1G</strain>
    </source>
</reference>
<proteinExistence type="predicted"/>
<gene>
    <name evidence="2" type="ORF">IF1G_00313</name>
</gene>
<evidence type="ECO:0000313" key="2">
    <source>
        <dbReference type="EMBL" id="TQW00382.1"/>
    </source>
</evidence>
<dbReference type="Proteomes" id="UP000315783">
    <property type="component" value="Unassembled WGS sequence"/>
</dbReference>
<evidence type="ECO:0000256" key="1">
    <source>
        <dbReference type="SAM" id="MobiDB-lite"/>
    </source>
</evidence>
<feature type="compositionally biased region" description="Acidic residues" evidence="1">
    <location>
        <begin position="105"/>
        <end position="116"/>
    </location>
</feature>
<comment type="caution">
    <text evidence="2">The sequence shown here is derived from an EMBL/GenBank/DDBJ whole genome shotgun (WGS) entry which is preliminary data.</text>
</comment>
<dbReference type="EMBL" id="SPUK01000001">
    <property type="protein sequence ID" value="TQW00382.1"/>
    <property type="molecule type" value="Genomic_DNA"/>
</dbReference>
<organism evidence="2 3">
    <name type="scientific">Cordyceps javanica</name>
    <dbReference type="NCBI Taxonomy" id="43265"/>
    <lineage>
        <taxon>Eukaryota</taxon>
        <taxon>Fungi</taxon>
        <taxon>Dikarya</taxon>
        <taxon>Ascomycota</taxon>
        <taxon>Pezizomycotina</taxon>
        <taxon>Sordariomycetes</taxon>
        <taxon>Hypocreomycetidae</taxon>
        <taxon>Hypocreales</taxon>
        <taxon>Cordycipitaceae</taxon>
        <taxon>Cordyceps</taxon>
    </lineage>
</organism>
<protein>
    <submittedName>
        <fullName evidence="2">Uncharacterized protein</fullName>
    </submittedName>
</protein>
<feature type="region of interest" description="Disordered" evidence="1">
    <location>
        <begin position="27"/>
        <end position="57"/>
    </location>
</feature>
<dbReference type="AlphaFoldDB" id="A0A545WC67"/>
<dbReference type="OrthoDB" id="4869959at2759"/>
<name>A0A545WC67_9HYPO</name>
<keyword evidence="3" id="KW-1185">Reference proteome</keyword>